<evidence type="ECO:0000313" key="3">
    <source>
        <dbReference type="Proteomes" id="UP000246085"/>
    </source>
</evidence>
<dbReference type="KEGG" id="bvz:BRAD3257_6069"/>
<proteinExistence type="predicted"/>
<keyword evidence="4" id="KW-1185">Reference proteome</keyword>
<dbReference type="EMBL" id="JAGIKT010000051">
    <property type="protein sequence ID" value="MBP0113861.1"/>
    <property type="molecule type" value="Genomic_DNA"/>
</dbReference>
<dbReference type="EMBL" id="LS398110">
    <property type="protein sequence ID" value="SPP96989.1"/>
    <property type="molecule type" value="Genomic_DNA"/>
</dbReference>
<dbReference type="Proteomes" id="UP000669317">
    <property type="component" value="Unassembled WGS sequence"/>
</dbReference>
<name>A0A2U3Q6R0_9BRAD</name>
<evidence type="ECO:0000313" key="1">
    <source>
        <dbReference type="EMBL" id="MBP0113861.1"/>
    </source>
</evidence>
<evidence type="ECO:0000313" key="2">
    <source>
        <dbReference type="EMBL" id="SPP96989.1"/>
    </source>
</evidence>
<dbReference type="RefSeq" id="WP_122404498.1">
    <property type="nucleotide sequence ID" value="NZ_JAGIKT010000051.1"/>
</dbReference>
<reference evidence="1 4" key="2">
    <citation type="submission" date="2021-03" db="EMBL/GenBank/DDBJ databases">
        <title>Genome Sequence of Bradyrhizobium vignae strain ISRA400.</title>
        <authorList>
            <person name="Tisa L.S."/>
            <person name="Svistoonoff S."/>
            <person name="Hocher V."/>
            <person name="Fall S."/>
            <person name="Zaiya A."/>
            <person name="Naing D."/>
            <person name="Niang N."/>
            <person name="Diouf A."/>
            <person name="Dasylva M.C."/>
            <person name="Toure O."/>
            <person name="Gueye M."/>
            <person name="Gully D."/>
            <person name="Tisseyre P."/>
            <person name="Simpson S."/>
            <person name="Morris K."/>
            <person name="Thomas W.K."/>
        </authorList>
    </citation>
    <scope>NUCLEOTIDE SEQUENCE [LARGE SCALE GENOMIC DNA]</scope>
    <source>
        <strain evidence="1 4">ISRA400</strain>
    </source>
</reference>
<accession>A0A2U3Q6R0</accession>
<dbReference type="AlphaFoldDB" id="A0A2U3Q6R0"/>
<reference evidence="2 3" key="1">
    <citation type="submission" date="2018-03" db="EMBL/GenBank/DDBJ databases">
        <authorList>
            <person name="Gully D."/>
        </authorList>
    </citation>
    <scope>NUCLEOTIDE SEQUENCE [LARGE SCALE GENOMIC DNA]</scope>
    <source>
        <strain evidence="2">ORS3257</strain>
    </source>
</reference>
<accession>A0A4Q0QET5</accession>
<sequence>MAAVQAGAYINVLFTVDIIVIGVNRRGVPTPIGRISLCFTSHWTGHASVPIHSDGSIVDQRADIVADEPPGPIGLGARRCEDRSP</sequence>
<evidence type="ECO:0000313" key="4">
    <source>
        <dbReference type="Proteomes" id="UP000669317"/>
    </source>
</evidence>
<gene>
    <name evidence="2" type="ORF">BRAD3257_6069</name>
    <name evidence="1" type="ORF">JWS04_22790</name>
</gene>
<organism evidence="2 3">
    <name type="scientific">Bradyrhizobium vignae</name>
    <dbReference type="NCBI Taxonomy" id="1549949"/>
    <lineage>
        <taxon>Bacteria</taxon>
        <taxon>Pseudomonadati</taxon>
        <taxon>Pseudomonadota</taxon>
        <taxon>Alphaproteobacteria</taxon>
        <taxon>Hyphomicrobiales</taxon>
        <taxon>Nitrobacteraceae</taxon>
        <taxon>Bradyrhizobium</taxon>
    </lineage>
</organism>
<protein>
    <submittedName>
        <fullName evidence="2">Uncharacterized protein</fullName>
    </submittedName>
</protein>
<dbReference type="Proteomes" id="UP000246085">
    <property type="component" value="Chromosome BRAD3257"/>
</dbReference>